<feature type="compositionally biased region" description="Basic and acidic residues" evidence="1">
    <location>
        <begin position="114"/>
        <end position="123"/>
    </location>
</feature>
<dbReference type="AlphaFoldDB" id="A0A9P4JG97"/>
<feature type="transmembrane region" description="Helical" evidence="2">
    <location>
        <begin position="53"/>
        <end position="74"/>
    </location>
</feature>
<evidence type="ECO:0000313" key="3">
    <source>
        <dbReference type="EMBL" id="KAF2196137.1"/>
    </source>
</evidence>
<comment type="caution">
    <text evidence="3">The sequence shown here is derived from an EMBL/GenBank/DDBJ whole genome shotgun (WGS) entry which is preliminary data.</text>
</comment>
<accession>A0A9P4JG97</accession>
<proteinExistence type="predicted"/>
<feature type="compositionally biased region" description="Polar residues" evidence="1">
    <location>
        <begin position="1"/>
        <end position="25"/>
    </location>
</feature>
<keyword evidence="2" id="KW-1133">Transmembrane helix</keyword>
<evidence type="ECO:0000256" key="2">
    <source>
        <dbReference type="SAM" id="Phobius"/>
    </source>
</evidence>
<protein>
    <submittedName>
        <fullName evidence="3">Uncharacterized protein</fullName>
    </submittedName>
</protein>
<keyword evidence="2" id="KW-0812">Transmembrane</keyword>
<feature type="region of interest" description="Disordered" evidence="1">
    <location>
        <begin position="109"/>
        <end position="144"/>
    </location>
</feature>
<dbReference type="EMBL" id="ML994467">
    <property type="protein sequence ID" value="KAF2196137.1"/>
    <property type="molecule type" value="Genomic_DNA"/>
</dbReference>
<feature type="region of interest" description="Disordered" evidence="1">
    <location>
        <begin position="1"/>
        <end position="44"/>
    </location>
</feature>
<name>A0A9P4JG97_9PLEO</name>
<dbReference type="OrthoDB" id="4775599at2759"/>
<gene>
    <name evidence="3" type="ORF">GQ43DRAFT_476590</name>
</gene>
<keyword evidence="4" id="KW-1185">Reference proteome</keyword>
<reference evidence="3" key="1">
    <citation type="journal article" date="2020" name="Stud. Mycol.">
        <title>101 Dothideomycetes genomes: a test case for predicting lifestyles and emergence of pathogens.</title>
        <authorList>
            <person name="Haridas S."/>
            <person name="Albert R."/>
            <person name="Binder M."/>
            <person name="Bloem J."/>
            <person name="Labutti K."/>
            <person name="Salamov A."/>
            <person name="Andreopoulos B."/>
            <person name="Baker S."/>
            <person name="Barry K."/>
            <person name="Bills G."/>
            <person name="Bluhm B."/>
            <person name="Cannon C."/>
            <person name="Castanera R."/>
            <person name="Culley D."/>
            <person name="Daum C."/>
            <person name="Ezra D."/>
            <person name="Gonzalez J."/>
            <person name="Henrissat B."/>
            <person name="Kuo A."/>
            <person name="Liang C."/>
            <person name="Lipzen A."/>
            <person name="Lutzoni F."/>
            <person name="Magnuson J."/>
            <person name="Mondo S."/>
            <person name="Nolan M."/>
            <person name="Ohm R."/>
            <person name="Pangilinan J."/>
            <person name="Park H.-J."/>
            <person name="Ramirez L."/>
            <person name="Alfaro M."/>
            <person name="Sun H."/>
            <person name="Tritt A."/>
            <person name="Yoshinaga Y."/>
            <person name="Zwiers L.-H."/>
            <person name="Turgeon B."/>
            <person name="Goodwin S."/>
            <person name="Spatafora J."/>
            <person name="Crous P."/>
            <person name="Grigoriev I."/>
        </authorList>
    </citation>
    <scope>NUCLEOTIDE SEQUENCE</scope>
    <source>
        <strain evidence="3">ATCC 74209</strain>
    </source>
</reference>
<sequence>MTTSVLPSSLRTALSPTPSLSTRPTQDPEPPGFLDNAPENTSDNAEKTKEGVFQYYFLFLALFGVLIGVALWMLHRSRKRRKERYRQHATNALARDLDGWSTTRRWMHGGWRNNRGEPDRGTEEGLNENGEAPPPYEPPKASRVEVNEDGGSMEQEGYGRVGITVPMRTLVREDVGRVRPPDYEGVVASGESGSARLDAVDTHATRPDIAAVQPNSSTNQFA</sequence>
<dbReference type="Proteomes" id="UP000799536">
    <property type="component" value="Unassembled WGS sequence"/>
</dbReference>
<evidence type="ECO:0000256" key="1">
    <source>
        <dbReference type="SAM" id="MobiDB-lite"/>
    </source>
</evidence>
<organism evidence="3 4">
    <name type="scientific">Delitschia confertaspora ATCC 74209</name>
    <dbReference type="NCBI Taxonomy" id="1513339"/>
    <lineage>
        <taxon>Eukaryota</taxon>
        <taxon>Fungi</taxon>
        <taxon>Dikarya</taxon>
        <taxon>Ascomycota</taxon>
        <taxon>Pezizomycotina</taxon>
        <taxon>Dothideomycetes</taxon>
        <taxon>Pleosporomycetidae</taxon>
        <taxon>Pleosporales</taxon>
        <taxon>Delitschiaceae</taxon>
        <taxon>Delitschia</taxon>
    </lineage>
</organism>
<keyword evidence="2" id="KW-0472">Membrane</keyword>
<evidence type="ECO:0000313" key="4">
    <source>
        <dbReference type="Proteomes" id="UP000799536"/>
    </source>
</evidence>